<dbReference type="PANTHER" id="PTHR10504:SF133">
    <property type="entry name" value="LIPID-BINDING SERUM GLYCOPROTEIN C-TERMINAL DOMAIN-CONTAINING PROTEIN"/>
    <property type="match status" value="1"/>
</dbReference>
<reference evidence="6 7" key="1">
    <citation type="submission" date="2014-11" db="EMBL/GenBank/DDBJ databases">
        <title>Genetic blueprint of the zoonotic pathogen Toxocara canis.</title>
        <authorList>
            <person name="Zhu X.-Q."/>
            <person name="Korhonen P.K."/>
            <person name="Cai H."/>
            <person name="Young N.D."/>
            <person name="Nejsum P."/>
            <person name="von Samson-Himmelstjerna G."/>
            <person name="Boag P.R."/>
            <person name="Tan P."/>
            <person name="Li Q."/>
            <person name="Min J."/>
            <person name="Yang Y."/>
            <person name="Wang X."/>
            <person name="Fang X."/>
            <person name="Hall R.S."/>
            <person name="Hofmann A."/>
            <person name="Sternberg P.W."/>
            <person name="Jex A.R."/>
            <person name="Gasser R.B."/>
        </authorList>
    </citation>
    <scope>NUCLEOTIDE SEQUENCE [LARGE SCALE GENOMIC DNA]</scope>
    <source>
        <strain evidence="6">PN_DK_2014</strain>
    </source>
</reference>
<evidence type="ECO:0000256" key="2">
    <source>
        <dbReference type="ARBA" id="ARBA00023157"/>
    </source>
</evidence>
<evidence type="ECO:0000259" key="5">
    <source>
        <dbReference type="SMART" id="SM00329"/>
    </source>
</evidence>
<dbReference type="GO" id="GO:0005615">
    <property type="term" value="C:extracellular space"/>
    <property type="evidence" value="ECO:0007669"/>
    <property type="project" value="TreeGrafter"/>
</dbReference>
<organism evidence="6 7">
    <name type="scientific">Toxocara canis</name>
    <name type="common">Canine roundworm</name>
    <dbReference type="NCBI Taxonomy" id="6265"/>
    <lineage>
        <taxon>Eukaryota</taxon>
        <taxon>Metazoa</taxon>
        <taxon>Ecdysozoa</taxon>
        <taxon>Nematoda</taxon>
        <taxon>Chromadorea</taxon>
        <taxon>Rhabditida</taxon>
        <taxon>Spirurina</taxon>
        <taxon>Ascaridomorpha</taxon>
        <taxon>Ascaridoidea</taxon>
        <taxon>Toxocaridae</taxon>
        <taxon>Toxocara</taxon>
    </lineage>
</organism>
<dbReference type="PANTHER" id="PTHR10504">
    <property type="entry name" value="BACTERICIDAL PERMEABILITY-INCREASING BPI PROTEIN-RELATED"/>
    <property type="match status" value="1"/>
</dbReference>
<comment type="caution">
    <text evidence="6">The sequence shown here is derived from an EMBL/GenBank/DDBJ whole genome shotgun (WGS) entry which is preliminary data.</text>
</comment>
<feature type="domain" description="Lipid-binding serum glycoprotein C-terminal" evidence="5">
    <location>
        <begin position="393"/>
        <end position="612"/>
    </location>
</feature>
<gene>
    <name evidence="6" type="primary">BPI</name>
    <name evidence="6" type="ORF">Tcan_15761</name>
</gene>
<keyword evidence="7" id="KW-1185">Reference proteome</keyword>
<evidence type="ECO:0000256" key="1">
    <source>
        <dbReference type="ARBA" id="ARBA00007292"/>
    </source>
</evidence>
<dbReference type="AlphaFoldDB" id="A0A0B2VBK6"/>
<dbReference type="Proteomes" id="UP000031036">
    <property type="component" value="Unassembled WGS sequence"/>
</dbReference>
<dbReference type="SUPFAM" id="SSF55394">
    <property type="entry name" value="Bactericidal permeability-increasing protein, BPI"/>
    <property type="match status" value="2"/>
</dbReference>
<dbReference type="OrthoDB" id="5877603at2759"/>
<keyword evidence="2" id="KW-1015">Disulfide bond</keyword>
<dbReference type="Pfam" id="PF02886">
    <property type="entry name" value="LBP_BPI_CETP_C"/>
    <property type="match status" value="1"/>
</dbReference>
<feature type="compositionally biased region" description="Basic and acidic residues" evidence="3">
    <location>
        <begin position="74"/>
        <end position="91"/>
    </location>
</feature>
<comment type="similarity">
    <text evidence="1">Belongs to the BPI/LBP/Plunc superfamily. BPI/LBP family.</text>
</comment>
<feature type="compositionally biased region" description="Acidic residues" evidence="3">
    <location>
        <begin position="64"/>
        <end position="73"/>
    </location>
</feature>
<dbReference type="Pfam" id="PF01273">
    <property type="entry name" value="LBP_BPI_CETP"/>
    <property type="match status" value="1"/>
</dbReference>
<dbReference type="InterPro" id="IPR017943">
    <property type="entry name" value="Bactericidal_perm-incr_a/b_dom"/>
</dbReference>
<feature type="chain" id="PRO_5002078112" evidence="4">
    <location>
        <begin position="20"/>
        <end position="628"/>
    </location>
</feature>
<dbReference type="STRING" id="6265.A0A0B2VBK6"/>
<feature type="signal peptide" evidence="4">
    <location>
        <begin position="1"/>
        <end position="19"/>
    </location>
</feature>
<dbReference type="Gene3D" id="3.15.10.10">
    <property type="entry name" value="Bactericidal permeability-increasing protein, domain 1"/>
    <property type="match status" value="1"/>
</dbReference>
<sequence>MNILWYCIICIAVLQNVACWRPYPKVINSDSVQQWKKELLQRTKDIEAAENLVDAYFVSSENDEVEYEEDYSDPDSRQYEKGSHKKSEIEPIHSPNSISYSLRKLEKRLLEDAASMDDDDNDDEEIVDTNMHVIRQHKSVDNDQERKENGNNPGIVVRVTQKAFHFAATNLMRIFREEINDRPLKEFSRILMRLNVSILAPRITHVSMPELDYRALSENSIKISSIGGSTNVNGKYRAVYKTVREGKFKVQMENFDVNLRIKFAKTFAGYLQLVDMSCDAVVRSVVVHLSPKLHEQIDEGLRETVTELTQQKICEVVELYVQKIDTRLQSLARYSPLTFETKSIASQLRLDTTLNDEAVLSDGYLDIPLKGAFIVDSDTKTPFNPSPISKSEEDADRMIYVYASDYVINSFFYQLDRLGNFRMNLHRIPEVMKMLRLDCSDDEECLGQILENPEQYTNNTGRMEAHVRSPPVVVLNDVGAHIGLNLSVDISYKETDEEEKVRAVLLTFHVKLQLHAHGLSINNTSPEGEQQRFRINTSISISHMEVSSAIAYVESMNEFAAQLPSYLEEKKSLIEELVRKNLHVVVPLSVNEIIGVNSIYGLFRARTLVLGFDVGLHEKLFEHFGLTG</sequence>
<dbReference type="GO" id="GO:0008289">
    <property type="term" value="F:lipid binding"/>
    <property type="evidence" value="ECO:0007669"/>
    <property type="project" value="InterPro"/>
</dbReference>
<name>A0A0B2VBK6_TOXCA</name>
<accession>A0A0B2VBK6</accession>
<evidence type="ECO:0000256" key="4">
    <source>
        <dbReference type="SAM" id="SignalP"/>
    </source>
</evidence>
<evidence type="ECO:0000256" key="3">
    <source>
        <dbReference type="SAM" id="MobiDB-lite"/>
    </source>
</evidence>
<dbReference type="InterPro" id="IPR032942">
    <property type="entry name" value="BPI/LBP/Plunc"/>
</dbReference>
<feature type="region of interest" description="Disordered" evidence="3">
    <location>
        <begin position="64"/>
        <end position="93"/>
    </location>
</feature>
<protein>
    <submittedName>
        <fullName evidence="6">Bactericidal permeability-increasing protein</fullName>
    </submittedName>
</protein>
<evidence type="ECO:0000313" key="6">
    <source>
        <dbReference type="EMBL" id="KHN78844.1"/>
    </source>
</evidence>
<keyword evidence="4" id="KW-0732">Signal</keyword>
<proteinExistence type="inferred from homology"/>
<dbReference type="InterPro" id="IPR001124">
    <property type="entry name" value="Lipid-bd_serum_glycop_C"/>
</dbReference>
<dbReference type="Gene3D" id="3.15.20.10">
    <property type="entry name" value="Bactericidal permeability-increasing protein, domain 2"/>
    <property type="match status" value="1"/>
</dbReference>
<dbReference type="InterPro" id="IPR017942">
    <property type="entry name" value="Lipid-bd_serum_glycop_N"/>
</dbReference>
<dbReference type="OMA" id="QYSAVYK"/>
<dbReference type="SMART" id="SM00329">
    <property type="entry name" value="BPI2"/>
    <property type="match status" value="1"/>
</dbReference>
<evidence type="ECO:0000313" key="7">
    <source>
        <dbReference type="Proteomes" id="UP000031036"/>
    </source>
</evidence>
<dbReference type="EMBL" id="JPKZ01002011">
    <property type="protein sequence ID" value="KHN78844.1"/>
    <property type="molecule type" value="Genomic_DNA"/>
</dbReference>